<gene>
    <name evidence="2" type="ORF">ACE1CI_27315</name>
</gene>
<dbReference type="Pfam" id="PF01385">
    <property type="entry name" value="OrfB_IS605"/>
    <property type="match status" value="1"/>
</dbReference>
<proteinExistence type="predicted"/>
<dbReference type="GO" id="GO:0004519">
    <property type="term" value="F:endonuclease activity"/>
    <property type="evidence" value="ECO:0007669"/>
    <property type="project" value="UniProtKB-KW"/>
</dbReference>
<evidence type="ECO:0000313" key="3">
    <source>
        <dbReference type="Proteomes" id="UP001576784"/>
    </source>
</evidence>
<dbReference type="RefSeq" id="WP_413266260.1">
    <property type="nucleotide sequence ID" value="NZ_JBHFNR010000207.1"/>
</dbReference>
<evidence type="ECO:0000313" key="2">
    <source>
        <dbReference type="EMBL" id="MFB2896638.1"/>
    </source>
</evidence>
<keyword evidence="2" id="KW-0540">Nuclease</keyword>
<accession>A0ABV4XY19</accession>
<protein>
    <submittedName>
        <fullName evidence="2">RNA-guided endonuclease InsQ/TnpB family protein</fullName>
    </submittedName>
</protein>
<keyword evidence="3" id="KW-1185">Reference proteome</keyword>
<organism evidence="2 3">
    <name type="scientific">Floridaenema flaviceps BLCC-F50</name>
    <dbReference type="NCBI Taxonomy" id="3153642"/>
    <lineage>
        <taxon>Bacteria</taxon>
        <taxon>Bacillati</taxon>
        <taxon>Cyanobacteriota</taxon>
        <taxon>Cyanophyceae</taxon>
        <taxon>Oscillatoriophycideae</taxon>
        <taxon>Aerosakkonematales</taxon>
        <taxon>Aerosakkonemataceae</taxon>
        <taxon>Floridanema</taxon>
        <taxon>Floridanema flaviceps</taxon>
    </lineage>
</organism>
<keyword evidence="2" id="KW-0378">Hydrolase</keyword>
<evidence type="ECO:0000259" key="1">
    <source>
        <dbReference type="Pfam" id="PF01385"/>
    </source>
</evidence>
<feature type="domain" description="Probable transposase IS891/IS1136/IS1341" evidence="1">
    <location>
        <begin position="190"/>
        <end position="293"/>
    </location>
</feature>
<reference evidence="2 3" key="1">
    <citation type="submission" date="2024-09" db="EMBL/GenBank/DDBJ databases">
        <title>Floridaenema gen nov. (Aerosakkonemataceae, Aerosakkonematales ord. nov., Cyanobacteria) from benthic tropical and subtropical fresh waters, with the description of four new species.</title>
        <authorList>
            <person name="Moretto J.A."/>
            <person name="Berthold D.E."/>
            <person name="Lefler F.W."/>
            <person name="Huang I.-S."/>
            <person name="Laughinghouse H. IV."/>
        </authorList>
    </citation>
    <scope>NUCLEOTIDE SEQUENCE [LARGE SCALE GENOMIC DNA]</scope>
    <source>
        <strain evidence="2 3">BLCC-F50</strain>
    </source>
</reference>
<dbReference type="InterPro" id="IPR001959">
    <property type="entry name" value="Transposase"/>
</dbReference>
<dbReference type="NCBIfam" id="NF040570">
    <property type="entry name" value="guided_TnpB"/>
    <property type="match status" value="1"/>
</dbReference>
<sequence length="295" mass="33725">MYAIKRELQLNNKETSLMRGIAGLRRFVYNFGLEMLVASWSFEGVKLGDSKGIDIIKQVFTQVIMKMPEYAWTKQYPSTVYQSAFIDLKKAFKRWRQGLSGFPKKKTKKKGDSFTVYKTSGIYPEKGKPPIPFTNRVVIKAGKRIQLPGLREFRLSEKIGFICSSQTFTVTRTADKWFVSFVLDAEKVPTIYHPMERVGVDLGVKTLATVSDGTCYAMPGTTKRAKTKLSKLQWRNRNKVLGNKKLGIRASKNAKDYYSKLARHHARIGNIRRDTVHKMTTDLSRRAYCIRIGAT</sequence>
<dbReference type="EMBL" id="JBHFNR010000207">
    <property type="protein sequence ID" value="MFB2896638.1"/>
    <property type="molecule type" value="Genomic_DNA"/>
</dbReference>
<keyword evidence="2" id="KW-0255">Endonuclease</keyword>
<dbReference type="Proteomes" id="UP001576784">
    <property type="component" value="Unassembled WGS sequence"/>
</dbReference>
<name>A0ABV4XY19_9CYAN</name>
<comment type="caution">
    <text evidence="2">The sequence shown here is derived from an EMBL/GenBank/DDBJ whole genome shotgun (WGS) entry which is preliminary data.</text>
</comment>